<dbReference type="PROSITE" id="PS50902">
    <property type="entry name" value="FLAVODOXIN_LIKE"/>
    <property type="match status" value="1"/>
</dbReference>
<dbReference type="InterPro" id="IPR029039">
    <property type="entry name" value="Flavoprotein-like_sf"/>
</dbReference>
<feature type="domain" description="Flavodoxin-like" evidence="1">
    <location>
        <begin position="5"/>
        <end position="165"/>
    </location>
</feature>
<evidence type="ECO:0000313" key="2">
    <source>
        <dbReference type="EMBL" id="KPL70901.1"/>
    </source>
</evidence>
<keyword evidence="3" id="KW-1185">Reference proteome</keyword>
<dbReference type="InterPro" id="IPR008254">
    <property type="entry name" value="Flavodoxin/NO_synth"/>
</dbReference>
<dbReference type="Pfam" id="PF12724">
    <property type="entry name" value="Flavodoxin_5"/>
    <property type="match status" value="1"/>
</dbReference>
<dbReference type="PANTHER" id="PTHR38030">
    <property type="entry name" value="PROTOPORPHYRINOGEN IX DEHYDROGENASE [MENAQUINONE]"/>
    <property type="match status" value="1"/>
</dbReference>
<organism evidence="2 3">
    <name type="scientific">Ornatilinea apprima</name>
    <dbReference type="NCBI Taxonomy" id="1134406"/>
    <lineage>
        <taxon>Bacteria</taxon>
        <taxon>Bacillati</taxon>
        <taxon>Chloroflexota</taxon>
        <taxon>Anaerolineae</taxon>
        <taxon>Anaerolineales</taxon>
        <taxon>Anaerolineaceae</taxon>
        <taxon>Ornatilinea</taxon>
    </lineage>
</organism>
<reference evidence="2 3" key="1">
    <citation type="submission" date="2015-07" db="EMBL/GenBank/DDBJ databases">
        <title>Genome sequence of Ornatilinea apprima DSM 23815.</title>
        <authorList>
            <person name="Hemp J."/>
            <person name="Ward L.M."/>
            <person name="Pace L.A."/>
            <person name="Fischer W.W."/>
        </authorList>
    </citation>
    <scope>NUCLEOTIDE SEQUENCE [LARGE SCALE GENOMIC DNA]</scope>
    <source>
        <strain evidence="2 3">P3M-1</strain>
    </source>
</reference>
<dbReference type="GO" id="GO:0010181">
    <property type="term" value="F:FMN binding"/>
    <property type="evidence" value="ECO:0007669"/>
    <property type="project" value="InterPro"/>
</dbReference>
<comment type="caution">
    <text evidence="2">The sequence shown here is derived from an EMBL/GenBank/DDBJ whole genome shotgun (WGS) entry which is preliminary data.</text>
</comment>
<proteinExistence type="predicted"/>
<dbReference type="OrthoDB" id="9795729at2"/>
<dbReference type="AlphaFoldDB" id="A0A0P6WXA8"/>
<dbReference type="GO" id="GO:0006783">
    <property type="term" value="P:heme biosynthetic process"/>
    <property type="evidence" value="ECO:0007669"/>
    <property type="project" value="TreeGrafter"/>
</dbReference>
<dbReference type="EMBL" id="LGCL01000043">
    <property type="protein sequence ID" value="KPL70901.1"/>
    <property type="molecule type" value="Genomic_DNA"/>
</dbReference>
<sequence length="170" mass="18372">MTKKILVAYATYTGSTAGVAERIGQTLTSADVTAEVKPVDQITSLDGYDAVVVGSPVRAGQLHKDMLAFLGARQPQLAALPVAYFVVCMSMKEDTPEQRCEADAYLNAARQAAPGVQPISAGLFAGAIDMKKLAFPLRLIMKAMKAEPGDYRDWEKIDAWVREIQPKLVA</sequence>
<dbReference type="GO" id="GO:0070819">
    <property type="term" value="F:menaquinone-dependent protoporphyrinogen oxidase activity"/>
    <property type="evidence" value="ECO:0007669"/>
    <property type="project" value="TreeGrafter"/>
</dbReference>
<evidence type="ECO:0000313" key="3">
    <source>
        <dbReference type="Proteomes" id="UP000050417"/>
    </source>
</evidence>
<dbReference type="InterPro" id="IPR052200">
    <property type="entry name" value="Protoporphyrinogen_IX_DH"/>
</dbReference>
<dbReference type="SUPFAM" id="SSF52218">
    <property type="entry name" value="Flavoproteins"/>
    <property type="match status" value="1"/>
</dbReference>
<name>A0A0P6WXA8_9CHLR</name>
<gene>
    <name evidence="2" type="ORF">ADN00_17865</name>
</gene>
<protein>
    <recommendedName>
        <fullName evidence="1">Flavodoxin-like domain-containing protein</fullName>
    </recommendedName>
</protein>
<accession>A0A0P6WXA8</accession>
<dbReference type="InterPro" id="IPR026816">
    <property type="entry name" value="Flavodoxin_dom"/>
</dbReference>
<dbReference type="RefSeq" id="WP_075064403.1">
    <property type="nucleotide sequence ID" value="NZ_LGCL01000043.1"/>
</dbReference>
<dbReference type="Gene3D" id="3.40.50.360">
    <property type="match status" value="1"/>
</dbReference>
<dbReference type="STRING" id="1134406.ADN00_17865"/>
<evidence type="ECO:0000259" key="1">
    <source>
        <dbReference type="PROSITE" id="PS50902"/>
    </source>
</evidence>
<dbReference type="PANTHER" id="PTHR38030:SF2">
    <property type="entry name" value="PROTOPORPHYRINOGEN IX DEHYDROGENASE [QUINONE]"/>
    <property type="match status" value="1"/>
</dbReference>
<dbReference type="CDD" id="cd00133">
    <property type="entry name" value="PTS_IIB"/>
    <property type="match status" value="1"/>
</dbReference>
<dbReference type="Proteomes" id="UP000050417">
    <property type="component" value="Unassembled WGS sequence"/>
</dbReference>